<gene>
    <name evidence="2" type="ORF">C8A05DRAFT_14855</name>
</gene>
<reference evidence="2" key="1">
    <citation type="journal article" date="2023" name="Mol. Phylogenet. Evol.">
        <title>Genome-scale phylogeny and comparative genomics of the fungal order Sordariales.</title>
        <authorList>
            <person name="Hensen N."/>
            <person name="Bonometti L."/>
            <person name="Westerberg I."/>
            <person name="Brannstrom I.O."/>
            <person name="Guillou S."/>
            <person name="Cros-Aarteil S."/>
            <person name="Calhoun S."/>
            <person name="Haridas S."/>
            <person name="Kuo A."/>
            <person name="Mondo S."/>
            <person name="Pangilinan J."/>
            <person name="Riley R."/>
            <person name="LaButti K."/>
            <person name="Andreopoulos B."/>
            <person name="Lipzen A."/>
            <person name="Chen C."/>
            <person name="Yan M."/>
            <person name="Daum C."/>
            <person name="Ng V."/>
            <person name="Clum A."/>
            <person name="Steindorff A."/>
            <person name="Ohm R.A."/>
            <person name="Martin F."/>
            <person name="Silar P."/>
            <person name="Natvig D.O."/>
            <person name="Lalanne C."/>
            <person name="Gautier V."/>
            <person name="Ament-Velasquez S.L."/>
            <person name="Kruys A."/>
            <person name="Hutchinson M.I."/>
            <person name="Powell A.J."/>
            <person name="Barry K."/>
            <person name="Miller A.N."/>
            <person name="Grigoriev I.V."/>
            <person name="Debuchy R."/>
            <person name="Gladieux P."/>
            <person name="Hiltunen Thoren M."/>
            <person name="Johannesson H."/>
        </authorList>
    </citation>
    <scope>NUCLEOTIDE SEQUENCE</scope>
    <source>
        <strain evidence="2">CBS 103.79</strain>
    </source>
</reference>
<dbReference type="PANTHER" id="PTHR48079">
    <property type="entry name" value="PROTEIN YEEZ"/>
    <property type="match status" value="1"/>
</dbReference>
<feature type="domain" description="NmrA-like" evidence="1">
    <location>
        <begin position="2"/>
        <end position="81"/>
    </location>
</feature>
<dbReference type="InterPro" id="IPR008030">
    <property type="entry name" value="NmrA-like"/>
</dbReference>
<dbReference type="PANTHER" id="PTHR48079:SF6">
    <property type="entry name" value="NAD(P)-BINDING DOMAIN-CONTAINING PROTEIN-RELATED"/>
    <property type="match status" value="1"/>
</dbReference>
<evidence type="ECO:0000313" key="2">
    <source>
        <dbReference type="EMBL" id="KAK3903168.1"/>
    </source>
</evidence>
<proteinExistence type="predicted"/>
<dbReference type="GO" id="GO:0004029">
    <property type="term" value="F:aldehyde dehydrogenase (NAD+) activity"/>
    <property type="evidence" value="ECO:0007669"/>
    <property type="project" value="TreeGrafter"/>
</dbReference>
<dbReference type="Pfam" id="PF05368">
    <property type="entry name" value="NmrA"/>
    <property type="match status" value="1"/>
</dbReference>
<evidence type="ECO:0000259" key="1">
    <source>
        <dbReference type="Pfam" id="PF05368"/>
    </source>
</evidence>
<accession>A0AAN6RUN1</accession>
<sequence>MTTKIFATGVTGYLGGDAVYAILDAHPEYDVTCLVRNKTKGAWVAEAHSGITIVYGELDDGSLLEEEAAKTDIVCNFANATHETSVQALARGLARRTRPGPGFLIHTMGSGTVIYDDVILGRYGQATDKVFNDLEGLTEVLSVPDFARARGAENAARTVGTWFPTRLKTAVVSTGSAYGLGRGILKYRPTAIHELARCTLQRGRGVVVGEGKAAWRHVHVHDLSDLYLKLVEHAAAGGEETEGEPAVWGARGGYFFAENGEHVWGKLERLITAEAVAQGHLTAGEPEVIEPTAATELTPLGQFFWGCNSRVEGRRARQALSWKPHRPPLRDEIRLIVAAEAKKLGLRV</sequence>
<name>A0AAN6RUN1_9PEZI</name>
<dbReference type="SUPFAM" id="SSF51735">
    <property type="entry name" value="NAD(P)-binding Rossmann-fold domains"/>
    <property type="match status" value="1"/>
</dbReference>
<dbReference type="InterPro" id="IPR036291">
    <property type="entry name" value="NAD(P)-bd_dom_sf"/>
</dbReference>
<reference evidence="2" key="2">
    <citation type="submission" date="2023-05" db="EMBL/GenBank/DDBJ databases">
        <authorList>
            <consortium name="Lawrence Berkeley National Laboratory"/>
            <person name="Steindorff A."/>
            <person name="Hensen N."/>
            <person name="Bonometti L."/>
            <person name="Westerberg I."/>
            <person name="Brannstrom I.O."/>
            <person name="Guillou S."/>
            <person name="Cros-Aarteil S."/>
            <person name="Calhoun S."/>
            <person name="Haridas S."/>
            <person name="Kuo A."/>
            <person name="Mondo S."/>
            <person name="Pangilinan J."/>
            <person name="Riley R."/>
            <person name="Labutti K."/>
            <person name="Andreopoulos B."/>
            <person name="Lipzen A."/>
            <person name="Chen C."/>
            <person name="Yanf M."/>
            <person name="Daum C."/>
            <person name="Ng V."/>
            <person name="Clum A."/>
            <person name="Ohm R."/>
            <person name="Martin F."/>
            <person name="Silar P."/>
            <person name="Natvig D."/>
            <person name="Lalanne C."/>
            <person name="Gautier V."/>
            <person name="Ament-Velasquez S.L."/>
            <person name="Kruys A."/>
            <person name="Hutchinson M.I."/>
            <person name="Powell A.J."/>
            <person name="Barry K."/>
            <person name="Miller A.N."/>
            <person name="Grigoriev I.V."/>
            <person name="Debuchy R."/>
            <person name="Gladieux P."/>
            <person name="Thoren M.H."/>
            <person name="Johannesson H."/>
        </authorList>
    </citation>
    <scope>NUCLEOTIDE SEQUENCE</scope>
    <source>
        <strain evidence="2">CBS 103.79</strain>
    </source>
</reference>
<keyword evidence="3" id="KW-1185">Reference proteome</keyword>
<dbReference type="Proteomes" id="UP001303889">
    <property type="component" value="Unassembled WGS sequence"/>
</dbReference>
<dbReference type="AlphaFoldDB" id="A0AAN6RUN1"/>
<comment type="caution">
    <text evidence="2">The sequence shown here is derived from an EMBL/GenBank/DDBJ whole genome shotgun (WGS) entry which is preliminary data.</text>
</comment>
<evidence type="ECO:0000313" key="3">
    <source>
        <dbReference type="Proteomes" id="UP001303889"/>
    </source>
</evidence>
<organism evidence="2 3">
    <name type="scientific">Staphylotrichum tortipilum</name>
    <dbReference type="NCBI Taxonomy" id="2831512"/>
    <lineage>
        <taxon>Eukaryota</taxon>
        <taxon>Fungi</taxon>
        <taxon>Dikarya</taxon>
        <taxon>Ascomycota</taxon>
        <taxon>Pezizomycotina</taxon>
        <taxon>Sordariomycetes</taxon>
        <taxon>Sordariomycetidae</taxon>
        <taxon>Sordariales</taxon>
        <taxon>Chaetomiaceae</taxon>
        <taxon>Staphylotrichum</taxon>
    </lineage>
</organism>
<dbReference type="InterPro" id="IPR051783">
    <property type="entry name" value="NAD(P)-dependent_oxidoreduct"/>
</dbReference>
<protein>
    <recommendedName>
        <fullName evidence="1">NmrA-like domain-containing protein</fullName>
    </recommendedName>
</protein>
<dbReference type="EMBL" id="MU855465">
    <property type="protein sequence ID" value="KAK3903168.1"/>
    <property type="molecule type" value="Genomic_DNA"/>
</dbReference>
<dbReference type="GO" id="GO:0005737">
    <property type="term" value="C:cytoplasm"/>
    <property type="evidence" value="ECO:0007669"/>
    <property type="project" value="TreeGrafter"/>
</dbReference>
<dbReference type="Gene3D" id="3.40.50.720">
    <property type="entry name" value="NAD(P)-binding Rossmann-like Domain"/>
    <property type="match status" value="1"/>
</dbReference>